<dbReference type="InterPro" id="IPR003661">
    <property type="entry name" value="HisK_dim/P_dom"/>
</dbReference>
<keyword evidence="4" id="KW-1003">Cell membrane</keyword>
<dbReference type="SUPFAM" id="SSF55874">
    <property type="entry name" value="ATPase domain of HSP90 chaperone/DNA topoisomerase II/histidine kinase"/>
    <property type="match status" value="1"/>
</dbReference>
<dbReference type="GO" id="GO:0005886">
    <property type="term" value="C:plasma membrane"/>
    <property type="evidence" value="ECO:0007669"/>
    <property type="project" value="UniProtKB-SubCell"/>
</dbReference>
<dbReference type="InterPro" id="IPR050351">
    <property type="entry name" value="BphY/WalK/GraS-like"/>
</dbReference>
<feature type="transmembrane region" description="Helical" evidence="14">
    <location>
        <begin position="36"/>
        <end position="57"/>
    </location>
</feature>
<proteinExistence type="predicted"/>
<dbReference type="InterPro" id="IPR005467">
    <property type="entry name" value="His_kinase_dom"/>
</dbReference>
<dbReference type="GO" id="GO:0000155">
    <property type="term" value="F:phosphorelay sensor kinase activity"/>
    <property type="evidence" value="ECO:0007669"/>
    <property type="project" value="InterPro"/>
</dbReference>
<evidence type="ECO:0000256" key="11">
    <source>
        <dbReference type="ARBA" id="ARBA00022989"/>
    </source>
</evidence>
<keyword evidence="9 16" id="KW-0418">Kinase</keyword>
<dbReference type="PANTHER" id="PTHR45453:SF2">
    <property type="entry name" value="HISTIDINE KINASE"/>
    <property type="match status" value="1"/>
</dbReference>
<reference evidence="16 17" key="1">
    <citation type="submission" date="2018-06" db="EMBL/GenBank/DDBJ databases">
        <title>Thermoflavimicrobium daqus sp. nov., a thermophilic microbe isolated from Moutai-flavour Daqu.</title>
        <authorList>
            <person name="Wang X."/>
            <person name="Zhou H."/>
        </authorList>
    </citation>
    <scope>NUCLEOTIDE SEQUENCE [LARGE SCALE GENOMIC DNA]</scope>
    <source>
        <strain evidence="16 17">FBKL4.011</strain>
    </source>
</reference>
<dbReference type="PROSITE" id="PS50109">
    <property type="entry name" value="HIS_KIN"/>
    <property type="match status" value="1"/>
</dbReference>
<comment type="catalytic activity">
    <reaction evidence="1">
        <text>ATP + protein L-histidine = ADP + protein N-phospho-L-histidine.</text>
        <dbReference type="EC" id="2.7.13.3"/>
    </reaction>
</comment>
<dbReference type="InterPro" id="IPR036890">
    <property type="entry name" value="HATPase_C_sf"/>
</dbReference>
<evidence type="ECO:0000256" key="9">
    <source>
        <dbReference type="ARBA" id="ARBA00022777"/>
    </source>
</evidence>
<gene>
    <name evidence="16" type="ORF">DL897_16900</name>
</gene>
<dbReference type="PRINTS" id="PR00344">
    <property type="entry name" value="BCTRLSENSOR"/>
</dbReference>
<dbReference type="GO" id="GO:0004721">
    <property type="term" value="F:phosphoprotein phosphatase activity"/>
    <property type="evidence" value="ECO:0007669"/>
    <property type="project" value="TreeGrafter"/>
</dbReference>
<evidence type="ECO:0000259" key="15">
    <source>
        <dbReference type="PROSITE" id="PS50109"/>
    </source>
</evidence>
<evidence type="ECO:0000256" key="10">
    <source>
        <dbReference type="ARBA" id="ARBA00022840"/>
    </source>
</evidence>
<dbReference type="FunFam" id="3.30.565.10:FF:000057">
    <property type="entry name" value="Sensor histidine kinase"/>
    <property type="match status" value="1"/>
</dbReference>
<dbReference type="EC" id="2.7.13.3" evidence="3"/>
<dbReference type="AlphaFoldDB" id="A0A364K0V4"/>
<dbReference type="CDD" id="cd00082">
    <property type="entry name" value="HisKA"/>
    <property type="match status" value="1"/>
</dbReference>
<name>A0A364K0V4_9BACL</name>
<dbReference type="Gene3D" id="3.30.565.10">
    <property type="entry name" value="Histidine kinase-like ATPase, C-terminal domain"/>
    <property type="match status" value="1"/>
</dbReference>
<dbReference type="InterPro" id="IPR003594">
    <property type="entry name" value="HATPase_dom"/>
</dbReference>
<protein>
    <recommendedName>
        <fullName evidence="3">histidine kinase</fullName>
        <ecNumber evidence="3">2.7.13.3</ecNumber>
    </recommendedName>
</protein>
<sequence length="339" mass="39905">MKLFLREHTSLIVIYIIQMLLTPLIYWLGGYHDRSIALYALLLSSFLLLGYLCYRYFSHQVFYRRLSRPLDALDESLQETGHTPLAYALNQLLETQFQHYENKIHHYQRKLESHITFINQWVHQMKTPLSVIHLTIQDEDDPLFASIQEELDRLQKGLEMVLYTSRLGHFEHDFHVESIPLFHLVKKVISENKRLFIRNQVYPEILVDEHIEVYSDEKWLPFILGQLVTNAVRYSAGSHEKVTISSYLRENRVVLEVKDRGIGIPKRDIRRVFDPFFTGQHGREYRESTGMGLYLVREGCRRLGHQVELESEAGVGTIVRLILKEGQSKKKTHTEVENE</sequence>
<evidence type="ECO:0000313" key="17">
    <source>
        <dbReference type="Proteomes" id="UP000251213"/>
    </source>
</evidence>
<keyword evidence="7 14" id="KW-0812">Transmembrane</keyword>
<evidence type="ECO:0000256" key="5">
    <source>
        <dbReference type="ARBA" id="ARBA00022553"/>
    </source>
</evidence>
<feature type="domain" description="Histidine kinase" evidence="15">
    <location>
        <begin position="120"/>
        <end position="327"/>
    </location>
</feature>
<evidence type="ECO:0000256" key="13">
    <source>
        <dbReference type="ARBA" id="ARBA00023136"/>
    </source>
</evidence>
<dbReference type="PANTHER" id="PTHR45453">
    <property type="entry name" value="PHOSPHATE REGULON SENSOR PROTEIN PHOR"/>
    <property type="match status" value="1"/>
</dbReference>
<keyword evidence="11 14" id="KW-1133">Transmembrane helix</keyword>
<keyword evidence="5" id="KW-0597">Phosphoprotein</keyword>
<comment type="caution">
    <text evidence="16">The sequence shown here is derived from an EMBL/GenBank/DDBJ whole genome shotgun (WGS) entry which is preliminary data.</text>
</comment>
<feature type="transmembrane region" description="Helical" evidence="14">
    <location>
        <begin position="12"/>
        <end position="30"/>
    </location>
</feature>
<evidence type="ECO:0000256" key="14">
    <source>
        <dbReference type="SAM" id="Phobius"/>
    </source>
</evidence>
<keyword evidence="10" id="KW-0067">ATP-binding</keyword>
<organism evidence="16 17">
    <name type="scientific">Thermoflavimicrobium daqui</name>
    <dbReference type="NCBI Taxonomy" id="2137476"/>
    <lineage>
        <taxon>Bacteria</taxon>
        <taxon>Bacillati</taxon>
        <taxon>Bacillota</taxon>
        <taxon>Bacilli</taxon>
        <taxon>Bacillales</taxon>
        <taxon>Thermoactinomycetaceae</taxon>
        <taxon>Thermoflavimicrobium</taxon>
    </lineage>
</organism>
<dbReference type="GO" id="GO:0016036">
    <property type="term" value="P:cellular response to phosphate starvation"/>
    <property type="evidence" value="ECO:0007669"/>
    <property type="project" value="TreeGrafter"/>
</dbReference>
<evidence type="ECO:0000256" key="2">
    <source>
        <dbReference type="ARBA" id="ARBA00004651"/>
    </source>
</evidence>
<keyword evidence="6" id="KW-0808">Transferase</keyword>
<evidence type="ECO:0000256" key="8">
    <source>
        <dbReference type="ARBA" id="ARBA00022741"/>
    </source>
</evidence>
<dbReference type="SMART" id="SM00387">
    <property type="entry name" value="HATPase_c"/>
    <property type="match status" value="1"/>
</dbReference>
<dbReference type="RefSeq" id="WP_113660295.1">
    <property type="nucleotide sequence ID" value="NZ_KZ845680.1"/>
</dbReference>
<keyword evidence="13 14" id="KW-0472">Membrane</keyword>
<keyword evidence="8" id="KW-0547">Nucleotide-binding</keyword>
<evidence type="ECO:0000256" key="7">
    <source>
        <dbReference type="ARBA" id="ARBA00022692"/>
    </source>
</evidence>
<evidence type="ECO:0000256" key="6">
    <source>
        <dbReference type="ARBA" id="ARBA00022679"/>
    </source>
</evidence>
<reference evidence="16 17" key="2">
    <citation type="submission" date="2018-06" db="EMBL/GenBank/DDBJ databases">
        <authorList>
            <person name="Zhirakovskaya E."/>
        </authorList>
    </citation>
    <scope>NUCLEOTIDE SEQUENCE [LARGE SCALE GENOMIC DNA]</scope>
    <source>
        <strain evidence="16 17">FBKL4.011</strain>
    </source>
</reference>
<dbReference type="Pfam" id="PF02518">
    <property type="entry name" value="HATPase_c"/>
    <property type="match status" value="1"/>
</dbReference>
<dbReference type="Proteomes" id="UP000251213">
    <property type="component" value="Unassembled WGS sequence"/>
</dbReference>
<dbReference type="InterPro" id="IPR004358">
    <property type="entry name" value="Sig_transdc_His_kin-like_C"/>
</dbReference>
<accession>A0A364K0V4</accession>
<evidence type="ECO:0000256" key="12">
    <source>
        <dbReference type="ARBA" id="ARBA00023012"/>
    </source>
</evidence>
<dbReference type="OrthoDB" id="9780487at2"/>
<evidence type="ECO:0000256" key="1">
    <source>
        <dbReference type="ARBA" id="ARBA00000085"/>
    </source>
</evidence>
<keyword evidence="12" id="KW-0902">Two-component regulatory system</keyword>
<keyword evidence="17" id="KW-1185">Reference proteome</keyword>
<comment type="subcellular location">
    <subcellularLocation>
        <location evidence="2">Cell membrane</location>
        <topology evidence="2">Multi-pass membrane protein</topology>
    </subcellularLocation>
</comment>
<dbReference type="GO" id="GO:0005524">
    <property type="term" value="F:ATP binding"/>
    <property type="evidence" value="ECO:0007669"/>
    <property type="project" value="UniProtKB-KW"/>
</dbReference>
<evidence type="ECO:0000313" key="16">
    <source>
        <dbReference type="EMBL" id="RAL21317.1"/>
    </source>
</evidence>
<evidence type="ECO:0000256" key="3">
    <source>
        <dbReference type="ARBA" id="ARBA00012438"/>
    </source>
</evidence>
<dbReference type="EMBL" id="QJKK01000018">
    <property type="protein sequence ID" value="RAL21317.1"/>
    <property type="molecule type" value="Genomic_DNA"/>
</dbReference>
<evidence type="ECO:0000256" key="4">
    <source>
        <dbReference type="ARBA" id="ARBA00022475"/>
    </source>
</evidence>